<dbReference type="EMBL" id="JAIXMP010000007">
    <property type="protein sequence ID" value="KAI9270766.1"/>
    <property type="molecule type" value="Genomic_DNA"/>
</dbReference>
<evidence type="ECO:0000313" key="3">
    <source>
        <dbReference type="Proteomes" id="UP001209540"/>
    </source>
</evidence>
<dbReference type="PANTHER" id="PTHR34384:SF5">
    <property type="entry name" value="L-2,3-DIAMINOPROPANOATE--CITRATE LIGASE"/>
    <property type="match status" value="1"/>
</dbReference>
<dbReference type="Pfam" id="PF04183">
    <property type="entry name" value="IucA_IucC"/>
    <property type="match status" value="1"/>
</dbReference>
<name>A0AAD5PIG3_9FUNG</name>
<proteinExistence type="predicted"/>
<evidence type="ECO:0000259" key="1">
    <source>
        <dbReference type="Pfam" id="PF04183"/>
    </source>
</evidence>
<dbReference type="Proteomes" id="UP001209540">
    <property type="component" value="Unassembled WGS sequence"/>
</dbReference>
<dbReference type="InterPro" id="IPR037455">
    <property type="entry name" value="LucA/IucC-like"/>
</dbReference>
<organism evidence="2 3">
    <name type="scientific">Phascolomyces articulosus</name>
    <dbReference type="NCBI Taxonomy" id="60185"/>
    <lineage>
        <taxon>Eukaryota</taxon>
        <taxon>Fungi</taxon>
        <taxon>Fungi incertae sedis</taxon>
        <taxon>Mucoromycota</taxon>
        <taxon>Mucoromycotina</taxon>
        <taxon>Mucoromycetes</taxon>
        <taxon>Mucorales</taxon>
        <taxon>Lichtheimiaceae</taxon>
        <taxon>Phascolomyces</taxon>
    </lineage>
</organism>
<evidence type="ECO:0000313" key="2">
    <source>
        <dbReference type="EMBL" id="KAI9270766.1"/>
    </source>
</evidence>
<keyword evidence="3" id="KW-1185">Reference proteome</keyword>
<dbReference type="GO" id="GO:0019290">
    <property type="term" value="P:siderophore biosynthetic process"/>
    <property type="evidence" value="ECO:0007669"/>
    <property type="project" value="InterPro"/>
</dbReference>
<dbReference type="AlphaFoldDB" id="A0AAD5PIG3"/>
<dbReference type="PANTHER" id="PTHR34384">
    <property type="entry name" value="L-2,3-DIAMINOPROPANOATE--CITRATE LIGASE"/>
    <property type="match status" value="1"/>
</dbReference>
<dbReference type="InterPro" id="IPR007310">
    <property type="entry name" value="Aerobactin_biosyn_IucA/IucC_N"/>
</dbReference>
<dbReference type="Gene3D" id="1.10.510.40">
    <property type="match status" value="1"/>
</dbReference>
<comment type="caution">
    <text evidence="2">The sequence shown here is derived from an EMBL/GenBank/DDBJ whole genome shotgun (WGS) entry which is preliminary data.</text>
</comment>
<reference evidence="2" key="1">
    <citation type="journal article" date="2022" name="IScience">
        <title>Evolution of zygomycete secretomes and the origins of terrestrial fungal ecologies.</title>
        <authorList>
            <person name="Chang Y."/>
            <person name="Wang Y."/>
            <person name="Mondo S."/>
            <person name="Ahrendt S."/>
            <person name="Andreopoulos W."/>
            <person name="Barry K."/>
            <person name="Beard J."/>
            <person name="Benny G.L."/>
            <person name="Blankenship S."/>
            <person name="Bonito G."/>
            <person name="Cuomo C."/>
            <person name="Desiro A."/>
            <person name="Gervers K.A."/>
            <person name="Hundley H."/>
            <person name="Kuo A."/>
            <person name="LaButti K."/>
            <person name="Lang B.F."/>
            <person name="Lipzen A."/>
            <person name="O'Donnell K."/>
            <person name="Pangilinan J."/>
            <person name="Reynolds N."/>
            <person name="Sandor L."/>
            <person name="Smith M.E."/>
            <person name="Tsang A."/>
            <person name="Grigoriev I.V."/>
            <person name="Stajich J.E."/>
            <person name="Spatafora J.W."/>
        </authorList>
    </citation>
    <scope>NUCLEOTIDE SEQUENCE</scope>
    <source>
        <strain evidence="2">RSA 2281</strain>
    </source>
</reference>
<gene>
    <name evidence="2" type="ORF">BDA99DRAFT_502651</name>
</gene>
<reference evidence="2" key="2">
    <citation type="submission" date="2023-02" db="EMBL/GenBank/DDBJ databases">
        <authorList>
            <consortium name="DOE Joint Genome Institute"/>
            <person name="Mondo S.J."/>
            <person name="Chang Y."/>
            <person name="Wang Y."/>
            <person name="Ahrendt S."/>
            <person name="Andreopoulos W."/>
            <person name="Barry K."/>
            <person name="Beard J."/>
            <person name="Benny G.L."/>
            <person name="Blankenship S."/>
            <person name="Bonito G."/>
            <person name="Cuomo C."/>
            <person name="Desiro A."/>
            <person name="Gervers K.A."/>
            <person name="Hundley H."/>
            <person name="Kuo A."/>
            <person name="LaButti K."/>
            <person name="Lang B.F."/>
            <person name="Lipzen A."/>
            <person name="O'Donnell K."/>
            <person name="Pangilinan J."/>
            <person name="Reynolds N."/>
            <person name="Sandor L."/>
            <person name="Smith M.W."/>
            <person name="Tsang A."/>
            <person name="Grigoriev I.V."/>
            <person name="Stajich J.E."/>
            <person name="Spatafora J.W."/>
        </authorList>
    </citation>
    <scope>NUCLEOTIDE SEQUENCE</scope>
    <source>
        <strain evidence="2">RSA 2281</strain>
    </source>
</reference>
<sequence>MVINDYPSTTLMEKNAYYAKFTTASRLIMCLIHEGFVPAYFIKNNNDTSPAGGIVGVCLLLRLYHHKEKIDSQDYCLSSSQREASPPQDLIITLDDVYAAVPIRAFPKLCSSNKDTFTLNGISCSKVEFISSWDMLPFVYGPSLKKKDANKTTSTTRPIDINTFMSNANYIRNQVFHVFDKIGIDKTRVISVLSEGYSSTELWYRFAADAGIAYEVVKDIGVELASTIDFQTYIYNNPTPLPTLQSSAIEWEQMSFEGDINMPAYMSFISNPPISPIFANNKDVTHLLKQPKLRLAAIPRKDMQVSGDFEQLIEPFVHAILAKIDNEPDQKEWIEYKTNNKEYILMPINEIQGPVIQQYIRGAKVLLGSNHHVLARALMSPRTAVCPDILSGITVKYCIKINHSFKLLAMPIEEIEFSHRLYHAIITFGENLSYDRNILTIQPELANAYYIHPDANISRQCSCTIRGSPQFQSVNNDIFIVGSALVERIQKPGTDEVLLTHIWNLDTYKKRVNFLDKYIRLFLKAFIPPCRDNGFVFESHLQNVTVRFDRTTGDIKGFLIRDLGGVDAHNETLKTTCGIDFSQFSCTGFGTYPKIEKLYQRWYNTAVYLHLYPLIHRLGMHEDGHGWHLVRTYFSELVPSSHPMYRYLMEQDKIPIRSILFTKIMSYDVPFVVDNKMNVPCPISVQEHGSIDERGCFYRPISNFLKQSFEEYNIIQHHNNNGLVMRNQKNTSSMNLLSYNDF</sequence>
<accession>A0AAD5PIG3</accession>
<feature type="domain" description="Aerobactin siderophore biosynthesis IucA/IucC N-terminal" evidence="1">
    <location>
        <begin position="290"/>
        <end position="486"/>
    </location>
</feature>
<protein>
    <recommendedName>
        <fullName evidence="1">Aerobactin siderophore biosynthesis IucA/IucC N-terminal domain-containing protein</fullName>
    </recommendedName>
</protein>